<name>A0A5S4FZ29_9ACTN</name>
<keyword evidence="3" id="KW-0274">FAD</keyword>
<dbReference type="InterPro" id="IPR036188">
    <property type="entry name" value="FAD/NAD-bd_sf"/>
</dbReference>
<comment type="caution">
    <text evidence="5">The sequence shown here is derived from an EMBL/GenBank/DDBJ whole genome shotgun (WGS) entry which is preliminary data.</text>
</comment>
<keyword evidence="5" id="KW-0503">Monooxygenase</keyword>
<dbReference type="OrthoDB" id="8670884at2"/>
<evidence type="ECO:0000259" key="4">
    <source>
        <dbReference type="Pfam" id="PF01494"/>
    </source>
</evidence>
<reference evidence="5 6" key="1">
    <citation type="submission" date="2019-05" db="EMBL/GenBank/DDBJ databases">
        <title>Draft genome sequence of Actinomadura geliboluensis A8036.</title>
        <authorList>
            <person name="Saricaoglu S."/>
            <person name="Isik K."/>
        </authorList>
    </citation>
    <scope>NUCLEOTIDE SEQUENCE [LARGE SCALE GENOMIC DNA]</scope>
    <source>
        <strain evidence="5 6">A8036</strain>
    </source>
</reference>
<dbReference type="EMBL" id="VCKZ01000599">
    <property type="protein sequence ID" value="TMR25958.1"/>
    <property type="molecule type" value="Genomic_DNA"/>
</dbReference>
<dbReference type="Gene3D" id="3.30.70.2450">
    <property type="match status" value="1"/>
</dbReference>
<dbReference type="GO" id="GO:0071949">
    <property type="term" value="F:FAD binding"/>
    <property type="evidence" value="ECO:0007669"/>
    <property type="project" value="InterPro"/>
</dbReference>
<keyword evidence="5" id="KW-0560">Oxidoreductase</keyword>
<dbReference type="AlphaFoldDB" id="A0A5S4FZ29"/>
<dbReference type="PANTHER" id="PTHR43004">
    <property type="entry name" value="TRK SYSTEM POTASSIUM UPTAKE PROTEIN"/>
    <property type="match status" value="1"/>
</dbReference>
<accession>A0A5S4FZ29</accession>
<evidence type="ECO:0000256" key="3">
    <source>
        <dbReference type="ARBA" id="ARBA00022827"/>
    </source>
</evidence>
<proteinExistence type="predicted"/>
<dbReference type="Pfam" id="PF01494">
    <property type="entry name" value="FAD_binding_3"/>
    <property type="match status" value="1"/>
</dbReference>
<dbReference type="InterPro" id="IPR050641">
    <property type="entry name" value="RIFMO-like"/>
</dbReference>
<dbReference type="Gene3D" id="3.50.50.60">
    <property type="entry name" value="FAD/NAD(P)-binding domain"/>
    <property type="match status" value="1"/>
</dbReference>
<keyword evidence="6" id="KW-1185">Reference proteome</keyword>
<dbReference type="RefSeq" id="WP_138642072.1">
    <property type="nucleotide sequence ID" value="NZ_VCKZ01000599.1"/>
</dbReference>
<dbReference type="SUPFAM" id="SSF51905">
    <property type="entry name" value="FAD/NAD(P)-binding domain"/>
    <property type="match status" value="1"/>
</dbReference>
<evidence type="ECO:0000256" key="2">
    <source>
        <dbReference type="ARBA" id="ARBA00022630"/>
    </source>
</evidence>
<comment type="cofactor">
    <cofactor evidence="1">
        <name>FAD</name>
        <dbReference type="ChEBI" id="CHEBI:57692"/>
    </cofactor>
</comment>
<organism evidence="5 6">
    <name type="scientific">Actinomadura geliboluensis</name>
    <dbReference type="NCBI Taxonomy" id="882440"/>
    <lineage>
        <taxon>Bacteria</taxon>
        <taxon>Bacillati</taxon>
        <taxon>Actinomycetota</taxon>
        <taxon>Actinomycetes</taxon>
        <taxon>Streptosporangiales</taxon>
        <taxon>Thermomonosporaceae</taxon>
        <taxon>Actinomadura</taxon>
    </lineage>
</organism>
<dbReference type="PRINTS" id="PR00420">
    <property type="entry name" value="RNGMNOXGNASE"/>
</dbReference>
<dbReference type="GO" id="GO:0016709">
    <property type="term" value="F:oxidoreductase activity, acting on paired donors, with incorporation or reduction of molecular oxygen, NAD(P)H as one donor, and incorporation of one atom of oxygen"/>
    <property type="evidence" value="ECO:0007669"/>
    <property type="project" value="UniProtKB-ARBA"/>
</dbReference>
<sequence length="386" mass="41275">MEDVVIVGAGPVGLWLAAELRRGGVPVLILEQAEQRSPHSKALTMHPRTIEVLAMRGVEKEFLDEGVTLPDGHFGMLEDRLDFRPLPTRHPYTLFLPQARTEELLEKHASELGARLLRGHTVTGLAHRDESVELDVEGPDGRQYAIGARYVVGCDGPGSTVRRAAGIAFPGTDATVYGFLGDVRLDDPPQSPAISAHTPDGALMVVPMAGGLHRIVGVMPGGSGDELTLDELRGNVARILGHDLGMRDPIWLSTFGNASRQAAEYRKGRIMVAGDAAHMHFPTGGVGLNVGVQDAMNLGWRLAAVARGRAPDSLLDEYQTERHPVGADLLEKSKAQTALVTAFTPEGRALRAVLGELITAHPDVSLDLASRLAALNVAYPPTDPDA</sequence>
<dbReference type="InterPro" id="IPR002938">
    <property type="entry name" value="FAD-bd"/>
</dbReference>
<keyword evidence="2" id="KW-0285">Flavoprotein</keyword>
<evidence type="ECO:0000256" key="1">
    <source>
        <dbReference type="ARBA" id="ARBA00001974"/>
    </source>
</evidence>
<gene>
    <name evidence="5" type="ORF">ETD96_42120</name>
</gene>
<feature type="domain" description="FAD-binding" evidence="4">
    <location>
        <begin position="3"/>
        <end position="332"/>
    </location>
</feature>
<dbReference type="PANTHER" id="PTHR43004:SF19">
    <property type="entry name" value="BINDING MONOOXYGENASE, PUTATIVE (JCVI)-RELATED"/>
    <property type="match status" value="1"/>
</dbReference>
<protein>
    <submittedName>
        <fullName evidence="5">Monooxygenase</fullName>
    </submittedName>
</protein>
<evidence type="ECO:0000313" key="5">
    <source>
        <dbReference type="EMBL" id="TMR25958.1"/>
    </source>
</evidence>
<feature type="non-terminal residue" evidence="5">
    <location>
        <position position="386"/>
    </location>
</feature>
<evidence type="ECO:0000313" key="6">
    <source>
        <dbReference type="Proteomes" id="UP000305238"/>
    </source>
</evidence>
<dbReference type="Proteomes" id="UP000305238">
    <property type="component" value="Unassembled WGS sequence"/>
</dbReference>